<sequence length="55" mass="5921">MVPLEQTVPCCRDAKHVYPNAAEAQKKLTNPSASVRRTHSMAYPAITQHCGSGPA</sequence>
<gene>
    <name evidence="1" type="ORF">Abci_011_120</name>
    <name evidence="2" type="ORF">ACI01nite_06960</name>
</gene>
<dbReference type="Proteomes" id="UP000321891">
    <property type="component" value="Unassembled WGS sequence"/>
</dbReference>
<comment type="caution">
    <text evidence="1">The sequence shown here is derived from an EMBL/GenBank/DDBJ whole genome shotgun (WGS) entry which is preliminary data.</text>
</comment>
<evidence type="ECO:0000313" key="3">
    <source>
        <dbReference type="Proteomes" id="UP000032671"/>
    </source>
</evidence>
<dbReference type="EMBL" id="BAMV01000011">
    <property type="protein sequence ID" value="GAN60390.1"/>
    <property type="molecule type" value="Genomic_DNA"/>
</dbReference>
<evidence type="ECO:0000313" key="4">
    <source>
        <dbReference type="Proteomes" id="UP000321891"/>
    </source>
</evidence>
<keyword evidence="4" id="KW-1185">Reference proteome</keyword>
<protein>
    <submittedName>
        <fullName evidence="1">Uncharacterized protein</fullName>
    </submittedName>
</protein>
<evidence type="ECO:0000313" key="2">
    <source>
        <dbReference type="EMBL" id="GEL58094.1"/>
    </source>
</evidence>
<accession>A0A6N3SM56</accession>
<dbReference type="Proteomes" id="UP000032671">
    <property type="component" value="Unassembled WGS sequence"/>
</dbReference>
<reference evidence="2 4" key="2">
    <citation type="submission" date="2019-07" db="EMBL/GenBank/DDBJ databases">
        <title>Whole genome shotgun sequence of Acetobacter cibinongensis NBRC 16605.</title>
        <authorList>
            <person name="Hosoyama A."/>
            <person name="Uohara A."/>
            <person name="Ohji S."/>
            <person name="Ichikawa N."/>
        </authorList>
    </citation>
    <scope>NUCLEOTIDE SEQUENCE [LARGE SCALE GENOMIC DNA]</scope>
    <source>
        <strain evidence="2 4">NBRC 16605</strain>
    </source>
</reference>
<name>A0A0D6N3W8_9PROT</name>
<proteinExistence type="predicted"/>
<dbReference type="EMBL" id="BJVU01000002">
    <property type="protein sequence ID" value="GEL58094.1"/>
    <property type="molecule type" value="Genomic_DNA"/>
</dbReference>
<accession>A0A0D6N3W8</accession>
<reference evidence="1 3" key="1">
    <citation type="submission" date="2012-11" db="EMBL/GenBank/DDBJ databases">
        <title>Whole genome sequence of Acetobacter cibinongensis 4H-1.</title>
        <authorList>
            <person name="Azuma Y."/>
            <person name="Higashiura N."/>
            <person name="Hirakawa H."/>
            <person name="Matsushita K."/>
        </authorList>
    </citation>
    <scope>NUCLEOTIDE SEQUENCE [LARGE SCALE GENOMIC DNA]</scope>
    <source>
        <strain evidence="1 3">4H-1</strain>
    </source>
</reference>
<evidence type="ECO:0000313" key="1">
    <source>
        <dbReference type="EMBL" id="GAN60390.1"/>
    </source>
</evidence>
<dbReference type="AlphaFoldDB" id="A0A0D6N3W8"/>
<organism evidence="1 3">
    <name type="scientific">Acetobacter cibinongensis</name>
    <dbReference type="NCBI Taxonomy" id="146475"/>
    <lineage>
        <taxon>Bacteria</taxon>
        <taxon>Pseudomonadati</taxon>
        <taxon>Pseudomonadota</taxon>
        <taxon>Alphaproteobacteria</taxon>
        <taxon>Acetobacterales</taxon>
        <taxon>Acetobacteraceae</taxon>
        <taxon>Acetobacter</taxon>
    </lineage>
</organism>
<dbReference type="STRING" id="1231339.Abci_011_120"/>